<dbReference type="PANTHER" id="PTHR43179:SF12">
    <property type="entry name" value="GALACTOFURANOSYLTRANSFERASE GLFT2"/>
    <property type="match status" value="1"/>
</dbReference>
<dbReference type="RefSeq" id="WP_019016787.1">
    <property type="nucleotide sequence ID" value="NZ_BMXD01000007.1"/>
</dbReference>
<reference evidence="6" key="1">
    <citation type="journal article" date="2019" name="Int. J. Syst. Evol. Microbiol.">
        <title>The Global Catalogue of Microorganisms (GCM) 10K type strain sequencing project: providing services to taxonomists for standard genome sequencing and annotation.</title>
        <authorList>
            <consortium name="The Broad Institute Genomics Platform"/>
            <consortium name="The Broad Institute Genome Sequencing Center for Infectious Disease"/>
            <person name="Wu L."/>
            <person name="Ma J."/>
        </authorList>
    </citation>
    <scope>NUCLEOTIDE SEQUENCE [LARGE SCALE GENOMIC DNA]</scope>
    <source>
        <strain evidence="6">KCTC 12847</strain>
    </source>
</reference>
<evidence type="ECO:0000256" key="1">
    <source>
        <dbReference type="ARBA" id="ARBA00006739"/>
    </source>
</evidence>
<proteinExistence type="inferred from homology"/>
<protein>
    <submittedName>
        <fullName evidence="5">Glycosyltransferase</fullName>
        <ecNumber evidence="5">2.4.-.-</ecNumber>
    </submittedName>
</protein>
<dbReference type="EMBL" id="JBHRUH010000010">
    <property type="protein sequence ID" value="MFC3291402.1"/>
    <property type="molecule type" value="Genomic_DNA"/>
</dbReference>
<dbReference type="Gene3D" id="3.90.550.10">
    <property type="entry name" value="Spore Coat Polysaccharide Biosynthesis Protein SpsA, Chain A"/>
    <property type="match status" value="1"/>
</dbReference>
<feature type="domain" description="Glycosyltransferase 2-like" evidence="4">
    <location>
        <begin position="10"/>
        <end position="132"/>
    </location>
</feature>
<dbReference type="GO" id="GO:0016757">
    <property type="term" value="F:glycosyltransferase activity"/>
    <property type="evidence" value="ECO:0007669"/>
    <property type="project" value="UniProtKB-KW"/>
</dbReference>
<dbReference type="Pfam" id="PF00535">
    <property type="entry name" value="Glycos_transf_2"/>
    <property type="match status" value="1"/>
</dbReference>
<comment type="caution">
    <text evidence="5">The sequence shown here is derived from an EMBL/GenBank/DDBJ whole genome shotgun (WGS) entry which is preliminary data.</text>
</comment>
<dbReference type="Proteomes" id="UP001595640">
    <property type="component" value="Unassembled WGS sequence"/>
</dbReference>
<dbReference type="EC" id="2.4.-.-" evidence="5"/>
<sequence length="286" mass="32723">MTDSHRKFVSVIVPVYKDWHKAERCIEALSLQTYPRDWYEIIVVDNDESSPGHQLLHDCILISEPKPGSYAARNAGLQIAKGEILAFTDADCLPDKRWLENAVSYLAERQVDRLAGHVEIFFQEPGYSLAHTYEKAFAFNQKSYAADGHSVTANLFAYRYVFEKVGHFNQEMMSGGDFEWNRRATKQGFSLAYCESSVVFHPARTSMREIRQKALRVAGGQIYRLPRFWFLRAFMPPIGVARSLATKNNLTVTEKIIAFFLAYSMKLYKLKAIVLVKFGMSKPARL</sequence>
<evidence type="ECO:0000256" key="3">
    <source>
        <dbReference type="ARBA" id="ARBA00022679"/>
    </source>
</evidence>
<gene>
    <name evidence="5" type="ORF">ACFOEI_04915</name>
</gene>
<organism evidence="5 6">
    <name type="scientific">Modicisalibacter luteus</name>
    <dbReference type="NCBI Taxonomy" id="453962"/>
    <lineage>
        <taxon>Bacteria</taxon>
        <taxon>Pseudomonadati</taxon>
        <taxon>Pseudomonadota</taxon>
        <taxon>Gammaproteobacteria</taxon>
        <taxon>Oceanospirillales</taxon>
        <taxon>Halomonadaceae</taxon>
        <taxon>Modicisalibacter</taxon>
    </lineage>
</organism>
<evidence type="ECO:0000256" key="2">
    <source>
        <dbReference type="ARBA" id="ARBA00022676"/>
    </source>
</evidence>
<evidence type="ECO:0000259" key="4">
    <source>
        <dbReference type="Pfam" id="PF00535"/>
    </source>
</evidence>
<keyword evidence="3 5" id="KW-0808">Transferase</keyword>
<dbReference type="PANTHER" id="PTHR43179">
    <property type="entry name" value="RHAMNOSYLTRANSFERASE WBBL"/>
    <property type="match status" value="1"/>
</dbReference>
<dbReference type="SUPFAM" id="SSF53448">
    <property type="entry name" value="Nucleotide-diphospho-sugar transferases"/>
    <property type="match status" value="1"/>
</dbReference>
<keyword evidence="6" id="KW-1185">Reference proteome</keyword>
<evidence type="ECO:0000313" key="5">
    <source>
        <dbReference type="EMBL" id="MFC3291402.1"/>
    </source>
</evidence>
<dbReference type="InterPro" id="IPR029044">
    <property type="entry name" value="Nucleotide-diphossugar_trans"/>
</dbReference>
<accession>A0ABV7LXS1</accession>
<name>A0ABV7LXS1_9GAMM</name>
<comment type="similarity">
    <text evidence="1">Belongs to the glycosyltransferase 2 family.</text>
</comment>
<keyword evidence="2 5" id="KW-0328">Glycosyltransferase</keyword>
<evidence type="ECO:0000313" key="6">
    <source>
        <dbReference type="Proteomes" id="UP001595640"/>
    </source>
</evidence>
<dbReference type="InterPro" id="IPR001173">
    <property type="entry name" value="Glyco_trans_2-like"/>
</dbReference>